<accession>A0A6A6QU72</accession>
<dbReference type="Proteomes" id="UP000799750">
    <property type="component" value="Unassembled WGS sequence"/>
</dbReference>
<evidence type="ECO:0000313" key="2">
    <source>
        <dbReference type="Proteomes" id="UP000799750"/>
    </source>
</evidence>
<dbReference type="SMART" id="SM00753">
    <property type="entry name" value="PAM"/>
    <property type="match status" value="1"/>
</dbReference>
<keyword evidence="2" id="KW-1185">Reference proteome</keyword>
<dbReference type="GO" id="GO:0003723">
    <property type="term" value="F:RNA binding"/>
    <property type="evidence" value="ECO:0007669"/>
    <property type="project" value="InterPro"/>
</dbReference>
<evidence type="ECO:0008006" key="3">
    <source>
        <dbReference type="Google" id="ProtNLM"/>
    </source>
</evidence>
<evidence type="ECO:0000313" key="1">
    <source>
        <dbReference type="EMBL" id="KAF2495682.1"/>
    </source>
</evidence>
<dbReference type="EMBL" id="MU004189">
    <property type="protein sequence ID" value="KAF2495682.1"/>
    <property type="molecule type" value="Genomic_DNA"/>
</dbReference>
<proteinExistence type="predicted"/>
<gene>
    <name evidence="1" type="ORF">BU16DRAFT_462062</name>
</gene>
<dbReference type="InterPro" id="IPR045114">
    <property type="entry name" value="Csn12-like"/>
</dbReference>
<dbReference type="PANTHER" id="PTHR12732:SF8">
    <property type="entry name" value="NUCLEAR MRNA EXPORT PROTEIN THP1"/>
    <property type="match status" value="1"/>
</dbReference>
<reference evidence="1" key="1">
    <citation type="journal article" date="2020" name="Stud. Mycol.">
        <title>101 Dothideomycetes genomes: a test case for predicting lifestyles and emergence of pathogens.</title>
        <authorList>
            <person name="Haridas S."/>
            <person name="Albert R."/>
            <person name="Binder M."/>
            <person name="Bloem J."/>
            <person name="Labutti K."/>
            <person name="Salamov A."/>
            <person name="Andreopoulos B."/>
            <person name="Baker S."/>
            <person name="Barry K."/>
            <person name="Bills G."/>
            <person name="Bluhm B."/>
            <person name="Cannon C."/>
            <person name="Castanera R."/>
            <person name="Culley D."/>
            <person name="Daum C."/>
            <person name="Ezra D."/>
            <person name="Gonzalez J."/>
            <person name="Henrissat B."/>
            <person name="Kuo A."/>
            <person name="Liang C."/>
            <person name="Lipzen A."/>
            <person name="Lutzoni F."/>
            <person name="Magnuson J."/>
            <person name="Mondo S."/>
            <person name="Nolan M."/>
            <person name="Ohm R."/>
            <person name="Pangilinan J."/>
            <person name="Park H.-J."/>
            <person name="Ramirez L."/>
            <person name="Alfaro M."/>
            <person name="Sun H."/>
            <person name="Tritt A."/>
            <person name="Yoshinaga Y."/>
            <person name="Zwiers L.-H."/>
            <person name="Turgeon B."/>
            <person name="Goodwin S."/>
            <person name="Spatafora J."/>
            <person name="Crous P."/>
            <person name="Grigoriev I."/>
        </authorList>
    </citation>
    <scope>NUCLEOTIDE SEQUENCE</scope>
    <source>
        <strain evidence="1">CBS 269.34</strain>
    </source>
</reference>
<sequence>MQSSQTTVLDKFLGEVDRIVHDRNGVELQAFLVIEPPFNSLYETMIAEIRRTYPKGKEGALEQRCSRMLKEAGPDAEGATWTIFVKFMASYLSFIRDVDPSNLLDTYNILSELQQKANSALTSPSRGIVILPTVIAYARVFARLAIGLDRNPELIAHLVIQSDSEEDGRRETLPERAANILRTAFVTCLNDRGTASGGVKDGKPDGKKVGIYKIANLCLKILFQCDKKMNAEQIFTNIYNQSPPLSIYPASERVTYLYYLGRFHFSTGHFYPAQMALQAAYDQCLASPACVGQRRLILIYLVAANMILGRFPTQSLYDRPEAAGLQAIFQPIIHTLIRGDLENFKRLVDWQSPNAPWLMQRYTMLLQISRLCEVIVWRSLFRRAFILTGVQGDNETRRAPTLDLNYVLALFIYLDKRALHPPERLDKFGPAPEPPPEAYYIDPEFVGADGKPLEGYHATVSLPSMLNIESKCSSLISQGFMNGFISHKLKRFAIKGAKEKGSALAAGWPKFWDVIKAEAPPDCPGWKQDAASSRAGGRFGPGMVVNLSNARPVGSGPLG</sequence>
<dbReference type="OrthoDB" id="5404651at2759"/>
<name>A0A6A6QU72_9PEZI</name>
<dbReference type="GO" id="GO:0003690">
    <property type="term" value="F:double-stranded DNA binding"/>
    <property type="evidence" value="ECO:0007669"/>
    <property type="project" value="InterPro"/>
</dbReference>
<dbReference type="PANTHER" id="PTHR12732">
    <property type="entry name" value="UNCHARACTERIZED PROTEASOME COMPONENT REGION PCI-CONTAINING"/>
    <property type="match status" value="1"/>
</dbReference>
<dbReference type="AlphaFoldDB" id="A0A6A6QU72"/>
<organism evidence="1 2">
    <name type="scientific">Lophium mytilinum</name>
    <dbReference type="NCBI Taxonomy" id="390894"/>
    <lineage>
        <taxon>Eukaryota</taxon>
        <taxon>Fungi</taxon>
        <taxon>Dikarya</taxon>
        <taxon>Ascomycota</taxon>
        <taxon>Pezizomycotina</taxon>
        <taxon>Dothideomycetes</taxon>
        <taxon>Pleosporomycetidae</taxon>
        <taxon>Mytilinidiales</taxon>
        <taxon>Mytilinidiaceae</taxon>
        <taxon>Lophium</taxon>
    </lineage>
</organism>
<protein>
    <recommendedName>
        <fullName evidence="3">PCI domain-containing protein</fullName>
    </recommendedName>
</protein>